<protein>
    <submittedName>
        <fullName evidence="3">Acetyl-coenzyme A carboxylase carboxyl transferase subunit beta</fullName>
    </submittedName>
</protein>
<evidence type="ECO:0000256" key="1">
    <source>
        <dbReference type="SAM" id="MobiDB-lite"/>
    </source>
</evidence>
<reference evidence="3" key="1">
    <citation type="submission" date="2015-07" db="EMBL/GenBank/DDBJ databases">
        <title>Transcriptome Assembly of Anthurium amnicola.</title>
        <authorList>
            <person name="Suzuki J."/>
        </authorList>
    </citation>
    <scope>NUCLEOTIDE SEQUENCE</scope>
</reference>
<dbReference type="PANTHER" id="PTHR44137:SF32">
    <property type="entry name" value="DNAJ HEAT SHOCK AMINO-TERMINAL DOMAIN PROTEIN"/>
    <property type="match status" value="1"/>
</dbReference>
<gene>
    <name evidence="3" type="primary">accD_23</name>
    <name evidence="3" type="ORF">g.8001</name>
</gene>
<accession>A0A1D1ZA76</accession>
<feature type="region of interest" description="Disordered" evidence="1">
    <location>
        <begin position="62"/>
        <end position="107"/>
    </location>
</feature>
<dbReference type="AlphaFoldDB" id="A0A1D1ZA76"/>
<sequence length="122" mass="13513">PSAVPHPNTFWTSCKRCKMQYEYLRVYLNHNLLCPKCHEPFLATEIPVPTNGPDASVSWATEQRQPSLNHNNPSKNAVRPQKITSSTQGARPTGFQQGTDSYHNPNFQWGAFSRTAGAASAA</sequence>
<proteinExistence type="predicted"/>
<dbReference type="Pfam" id="PF23551">
    <property type="entry name" value="Zn_ribbon_20"/>
    <property type="match status" value="1"/>
</dbReference>
<feature type="compositionally biased region" description="Polar residues" evidence="1">
    <location>
        <begin position="82"/>
        <end position="107"/>
    </location>
</feature>
<keyword evidence="3" id="KW-0808">Transferase</keyword>
<dbReference type="InterPro" id="IPR056988">
    <property type="entry name" value="Zn_ribbon_pln"/>
</dbReference>
<dbReference type="EMBL" id="GDJX01004149">
    <property type="protein sequence ID" value="JAT63787.1"/>
    <property type="molecule type" value="Transcribed_RNA"/>
</dbReference>
<dbReference type="PANTHER" id="PTHR44137">
    <property type="entry name" value="BNAC03G44070D PROTEIN"/>
    <property type="match status" value="1"/>
</dbReference>
<feature type="non-terminal residue" evidence="3">
    <location>
        <position position="1"/>
    </location>
</feature>
<feature type="domain" description="Zinc beta-ribbon" evidence="2">
    <location>
        <begin position="10"/>
        <end position="43"/>
    </location>
</feature>
<name>A0A1D1ZA76_9ARAE</name>
<evidence type="ECO:0000259" key="2">
    <source>
        <dbReference type="Pfam" id="PF23551"/>
    </source>
</evidence>
<organism evidence="3">
    <name type="scientific">Anthurium amnicola</name>
    <dbReference type="NCBI Taxonomy" id="1678845"/>
    <lineage>
        <taxon>Eukaryota</taxon>
        <taxon>Viridiplantae</taxon>
        <taxon>Streptophyta</taxon>
        <taxon>Embryophyta</taxon>
        <taxon>Tracheophyta</taxon>
        <taxon>Spermatophyta</taxon>
        <taxon>Magnoliopsida</taxon>
        <taxon>Liliopsida</taxon>
        <taxon>Araceae</taxon>
        <taxon>Pothoideae</taxon>
        <taxon>Potheae</taxon>
        <taxon>Anthurium</taxon>
    </lineage>
</organism>
<dbReference type="GO" id="GO:0016740">
    <property type="term" value="F:transferase activity"/>
    <property type="evidence" value="ECO:0007669"/>
    <property type="project" value="UniProtKB-KW"/>
</dbReference>
<evidence type="ECO:0000313" key="3">
    <source>
        <dbReference type="EMBL" id="JAT63787.1"/>
    </source>
</evidence>
<feature type="non-terminal residue" evidence="3">
    <location>
        <position position="122"/>
    </location>
</feature>
<feature type="compositionally biased region" description="Polar residues" evidence="1">
    <location>
        <begin position="62"/>
        <end position="75"/>
    </location>
</feature>